<organism evidence="10 11">
    <name type="scientific">Neptunomonas qingdaonensis</name>
    <dbReference type="NCBI Taxonomy" id="1045558"/>
    <lineage>
        <taxon>Bacteria</taxon>
        <taxon>Pseudomonadati</taxon>
        <taxon>Pseudomonadota</taxon>
        <taxon>Gammaproteobacteria</taxon>
        <taxon>Oceanospirillales</taxon>
        <taxon>Oceanospirillaceae</taxon>
        <taxon>Neptunomonas</taxon>
    </lineage>
</organism>
<evidence type="ECO:0000256" key="1">
    <source>
        <dbReference type="ARBA" id="ARBA00004429"/>
    </source>
</evidence>
<keyword evidence="6 9" id="KW-1133">Transmembrane helix</keyword>
<comment type="similarity">
    <text evidence="8">Belongs to the TsuA/YedE (TC 9.B.102) family.</text>
</comment>
<keyword evidence="7 9" id="KW-0472">Membrane</keyword>
<feature type="transmembrane region" description="Helical" evidence="9">
    <location>
        <begin position="115"/>
        <end position="137"/>
    </location>
</feature>
<dbReference type="EMBL" id="FOOU01000003">
    <property type="protein sequence ID" value="SFG07304.1"/>
    <property type="molecule type" value="Genomic_DNA"/>
</dbReference>
<evidence type="ECO:0000256" key="3">
    <source>
        <dbReference type="ARBA" id="ARBA00022475"/>
    </source>
</evidence>
<keyword evidence="11" id="KW-1185">Reference proteome</keyword>
<accession>A0A1I2NTR0</accession>
<feature type="transmembrane region" description="Helical" evidence="9">
    <location>
        <begin position="166"/>
        <end position="193"/>
    </location>
</feature>
<dbReference type="STRING" id="1045558.SAMN05216175_103116"/>
<gene>
    <name evidence="10" type="ORF">SAMN05216175_103116</name>
</gene>
<dbReference type="PANTHER" id="PTHR30574:SF1">
    <property type="entry name" value="SULPHUR TRANSPORT DOMAIN-CONTAINING PROTEIN"/>
    <property type="match status" value="1"/>
</dbReference>
<evidence type="ECO:0000256" key="7">
    <source>
        <dbReference type="ARBA" id="ARBA00023136"/>
    </source>
</evidence>
<protein>
    <submittedName>
        <fullName evidence="10">Sulphur transport</fullName>
    </submittedName>
</protein>
<keyword evidence="5 9" id="KW-0812">Transmembrane</keyword>
<evidence type="ECO:0000256" key="9">
    <source>
        <dbReference type="SAM" id="Phobius"/>
    </source>
</evidence>
<feature type="transmembrane region" description="Helical" evidence="9">
    <location>
        <begin position="295"/>
        <end position="317"/>
    </location>
</feature>
<evidence type="ECO:0000256" key="6">
    <source>
        <dbReference type="ARBA" id="ARBA00022989"/>
    </source>
</evidence>
<dbReference type="GO" id="GO:0005886">
    <property type="term" value="C:plasma membrane"/>
    <property type="evidence" value="ECO:0007669"/>
    <property type="project" value="UniProtKB-SubCell"/>
</dbReference>
<proteinExistence type="inferred from homology"/>
<evidence type="ECO:0000313" key="11">
    <source>
        <dbReference type="Proteomes" id="UP000198623"/>
    </source>
</evidence>
<comment type="subcellular location">
    <subcellularLocation>
        <location evidence="1">Cell inner membrane</location>
        <topology evidence="1">Multi-pass membrane protein</topology>
    </subcellularLocation>
</comment>
<dbReference type="OrthoDB" id="9794165at2"/>
<evidence type="ECO:0000256" key="2">
    <source>
        <dbReference type="ARBA" id="ARBA00022448"/>
    </source>
</evidence>
<feature type="transmembrane region" description="Helical" evidence="9">
    <location>
        <begin position="86"/>
        <end position="108"/>
    </location>
</feature>
<feature type="transmembrane region" description="Helical" evidence="9">
    <location>
        <begin position="200"/>
        <end position="219"/>
    </location>
</feature>
<keyword evidence="4" id="KW-0997">Cell inner membrane</keyword>
<feature type="transmembrane region" description="Helical" evidence="9">
    <location>
        <begin position="54"/>
        <end position="74"/>
    </location>
</feature>
<evidence type="ECO:0000256" key="5">
    <source>
        <dbReference type="ARBA" id="ARBA00022692"/>
    </source>
</evidence>
<evidence type="ECO:0000256" key="8">
    <source>
        <dbReference type="ARBA" id="ARBA00035655"/>
    </source>
</evidence>
<evidence type="ECO:0000313" key="10">
    <source>
        <dbReference type="EMBL" id="SFG07304.1"/>
    </source>
</evidence>
<feature type="transmembrane region" description="Helical" evidence="9">
    <location>
        <begin position="20"/>
        <end position="42"/>
    </location>
</feature>
<name>A0A1I2NTR0_9GAMM</name>
<feature type="transmembrane region" description="Helical" evidence="9">
    <location>
        <begin position="254"/>
        <end position="275"/>
    </location>
</feature>
<evidence type="ECO:0000256" key="4">
    <source>
        <dbReference type="ARBA" id="ARBA00022519"/>
    </source>
</evidence>
<sequence length="385" mass="40351">MDFEFLISRLGESGTNAFGGLVLGVMFGAFAQKSQFCLRAAVVEFARGVIGKKVAIWLLTFSAAVGGTQILITMGELDITDSRMLASYGSLSGAVIGGLLFGAGMILARGCGSRLLVLAATGNLRALFSGLLFAAVAQASLKGVLAPVRDSIAGAWLLHNDGGLELISFLGWGSFTGIYIGLVCMLVAVFYGIKSRLTPWAWIGSVGVGSMVVGGWWFTYHLSYQTFDPTQVESMTFTGPSADTLMYLLTPTDAALDFDVGLVPGVFLGSFLAALLSRELKLQGFQEGRSMIRYIVGASFMGMGGMLAGGCAVGAGLTGGSAFSITAWIALASMWAGAALTDALVDRQWKTSKEEAKVLVIPALTRAANYLAKAISSKKARFKSG</sequence>
<dbReference type="InterPro" id="IPR007272">
    <property type="entry name" value="Sulf_transp_TsuA/YedE"/>
</dbReference>
<dbReference type="AlphaFoldDB" id="A0A1I2NTR0"/>
<dbReference type="Pfam" id="PF04143">
    <property type="entry name" value="Sulf_transp"/>
    <property type="match status" value="1"/>
</dbReference>
<keyword evidence="2" id="KW-0813">Transport</keyword>
<dbReference type="Proteomes" id="UP000198623">
    <property type="component" value="Unassembled WGS sequence"/>
</dbReference>
<feature type="transmembrane region" description="Helical" evidence="9">
    <location>
        <begin position="323"/>
        <end position="345"/>
    </location>
</feature>
<keyword evidence="3" id="KW-1003">Cell membrane</keyword>
<reference evidence="11" key="1">
    <citation type="submission" date="2016-10" db="EMBL/GenBank/DDBJ databases">
        <authorList>
            <person name="Varghese N."/>
            <person name="Submissions S."/>
        </authorList>
    </citation>
    <scope>NUCLEOTIDE SEQUENCE [LARGE SCALE GENOMIC DNA]</scope>
    <source>
        <strain evidence="11">CGMCC 1.10971</strain>
    </source>
</reference>
<dbReference type="PANTHER" id="PTHR30574">
    <property type="entry name" value="INNER MEMBRANE PROTEIN YEDE"/>
    <property type="match status" value="1"/>
</dbReference>